<dbReference type="SUPFAM" id="SSF52172">
    <property type="entry name" value="CheY-like"/>
    <property type="match status" value="1"/>
</dbReference>
<dbReference type="NCBIfam" id="TIGR01764">
    <property type="entry name" value="excise"/>
    <property type="match status" value="1"/>
</dbReference>
<dbReference type="InterPro" id="IPR041657">
    <property type="entry name" value="HTH_17"/>
</dbReference>
<dbReference type="Pfam" id="PF00072">
    <property type="entry name" value="Response_reg"/>
    <property type="match status" value="1"/>
</dbReference>
<accession>A0A3B1B909</accession>
<dbReference type="Pfam" id="PF12728">
    <property type="entry name" value="HTH_17"/>
    <property type="match status" value="1"/>
</dbReference>
<evidence type="ECO:0000259" key="2">
    <source>
        <dbReference type="PROSITE" id="PS50110"/>
    </source>
</evidence>
<dbReference type="Gene3D" id="1.10.1660.10">
    <property type="match status" value="1"/>
</dbReference>
<dbReference type="InterPro" id="IPR011006">
    <property type="entry name" value="CheY-like_superfamily"/>
</dbReference>
<protein>
    <recommendedName>
        <fullName evidence="2">Response regulatory domain-containing protein</fullName>
    </recommendedName>
</protein>
<dbReference type="InterPro" id="IPR009061">
    <property type="entry name" value="DNA-bd_dom_put_sf"/>
</dbReference>
<proteinExistence type="predicted"/>
<dbReference type="CDD" id="cd04762">
    <property type="entry name" value="HTH_MerR-trunc"/>
    <property type="match status" value="1"/>
</dbReference>
<feature type="domain" description="Response regulatory" evidence="2">
    <location>
        <begin position="73"/>
        <end position="191"/>
    </location>
</feature>
<reference evidence="3" key="1">
    <citation type="submission" date="2018-06" db="EMBL/GenBank/DDBJ databases">
        <authorList>
            <person name="Zhirakovskaya E."/>
        </authorList>
    </citation>
    <scope>NUCLEOTIDE SEQUENCE</scope>
</reference>
<dbReference type="AlphaFoldDB" id="A0A3B1B909"/>
<dbReference type="PANTHER" id="PTHR43547">
    <property type="entry name" value="TWO-COMPONENT HISTIDINE KINASE"/>
    <property type="match status" value="1"/>
</dbReference>
<dbReference type="Gene3D" id="3.40.50.2300">
    <property type="match status" value="1"/>
</dbReference>
<evidence type="ECO:0000256" key="1">
    <source>
        <dbReference type="ARBA" id="ARBA00022553"/>
    </source>
</evidence>
<dbReference type="InterPro" id="IPR010093">
    <property type="entry name" value="SinI_DNA-bd"/>
</dbReference>
<dbReference type="EMBL" id="UOFW01000227">
    <property type="protein sequence ID" value="VAX07898.1"/>
    <property type="molecule type" value="Genomic_DNA"/>
</dbReference>
<dbReference type="InterPro" id="IPR001789">
    <property type="entry name" value="Sig_transdc_resp-reg_receiver"/>
</dbReference>
<keyword evidence="1" id="KW-0597">Phosphoprotein</keyword>
<dbReference type="SUPFAM" id="SSF46955">
    <property type="entry name" value="Putative DNA-binding domain"/>
    <property type="match status" value="1"/>
</dbReference>
<dbReference type="GO" id="GO:0000155">
    <property type="term" value="F:phosphorelay sensor kinase activity"/>
    <property type="evidence" value="ECO:0007669"/>
    <property type="project" value="TreeGrafter"/>
</dbReference>
<organism evidence="3">
    <name type="scientific">hydrothermal vent metagenome</name>
    <dbReference type="NCBI Taxonomy" id="652676"/>
    <lineage>
        <taxon>unclassified sequences</taxon>
        <taxon>metagenomes</taxon>
        <taxon>ecological metagenomes</taxon>
    </lineage>
</organism>
<evidence type="ECO:0000313" key="3">
    <source>
        <dbReference type="EMBL" id="VAX07898.1"/>
    </source>
</evidence>
<gene>
    <name evidence="3" type="ORF">MNBD_ALPHA03-299</name>
</gene>
<dbReference type="PROSITE" id="PS50110">
    <property type="entry name" value="RESPONSE_REGULATORY"/>
    <property type="match status" value="1"/>
</dbReference>
<dbReference type="PANTHER" id="PTHR43547:SF2">
    <property type="entry name" value="HYBRID SIGNAL TRANSDUCTION HISTIDINE KINASE C"/>
    <property type="match status" value="1"/>
</dbReference>
<sequence length="196" mass="22115">MSEKLKDYFTTREAAKLLGVAVSTIQLWTNSGLLRAWITGGGHRRIARSAVEELLQQQQQQMSGNVDSSEQMSFVIVEDDPQQLRLYEKQYLGWNKDIKLLLAKDGYDGLVKIGNILPDVIISDLNMPNFDGFQMIRALKKMPALNHSLFIVITGLTPEEIKARGGLPENVHIFTKPAKFEEIELLLRQKASSMTI</sequence>
<name>A0A3B1B909_9ZZZZ</name>
<dbReference type="GO" id="GO:0003677">
    <property type="term" value="F:DNA binding"/>
    <property type="evidence" value="ECO:0007669"/>
    <property type="project" value="InterPro"/>
</dbReference>
<dbReference type="SMART" id="SM00448">
    <property type="entry name" value="REC"/>
    <property type="match status" value="1"/>
</dbReference>